<evidence type="ECO:0000256" key="1">
    <source>
        <dbReference type="SAM" id="Phobius"/>
    </source>
</evidence>
<keyword evidence="1" id="KW-1133">Transmembrane helix</keyword>
<sequence>MPRSSSHRFASLLTVISCALLVIGSFLPFYITTFHGHVTSGASLAGSFSSGIQNPFINHTATIPTTPDDRAELIRFNIMILAISLAALSSLLLPPIAALTSLFSRRLVFPILGLIFASLGLPTFGLMSLAAYGLTGFGPYSGTDSVQYDFPVNTPGPGFWLAGGGFTLTFTCFIVLIVLSVKKAKER</sequence>
<dbReference type="RefSeq" id="WP_220201088.1">
    <property type="nucleotide sequence ID" value="NZ_BNJK01000001.1"/>
</dbReference>
<reference evidence="2" key="1">
    <citation type="submission" date="2020-10" db="EMBL/GenBank/DDBJ databases">
        <title>Taxonomic study of unclassified bacteria belonging to the class Ktedonobacteria.</title>
        <authorList>
            <person name="Yabe S."/>
            <person name="Wang C.M."/>
            <person name="Zheng Y."/>
            <person name="Sakai Y."/>
            <person name="Cavaletti L."/>
            <person name="Monciardini P."/>
            <person name="Donadio S."/>
        </authorList>
    </citation>
    <scope>NUCLEOTIDE SEQUENCE</scope>
    <source>
        <strain evidence="2">ID150040</strain>
    </source>
</reference>
<dbReference type="EMBL" id="BNJK01000001">
    <property type="protein sequence ID" value="GHO90082.1"/>
    <property type="molecule type" value="Genomic_DNA"/>
</dbReference>
<feature type="transmembrane region" description="Helical" evidence="1">
    <location>
        <begin position="76"/>
        <end position="99"/>
    </location>
</feature>
<keyword evidence="3" id="KW-1185">Reference proteome</keyword>
<organism evidence="2 3">
    <name type="scientific">Reticulibacter mediterranei</name>
    <dbReference type="NCBI Taxonomy" id="2778369"/>
    <lineage>
        <taxon>Bacteria</taxon>
        <taxon>Bacillati</taxon>
        <taxon>Chloroflexota</taxon>
        <taxon>Ktedonobacteria</taxon>
        <taxon>Ktedonobacterales</taxon>
        <taxon>Reticulibacteraceae</taxon>
        <taxon>Reticulibacter</taxon>
    </lineage>
</organism>
<proteinExistence type="predicted"/>
<gene>
    <name evidence="2" type="ORF">KSF_001300</name>
</gene>
<dbReference type="AlphaFoldDB" id="A0A8J3MXQ6"/>
<keyword evidence="1" id="KW-0472">Membrane</keyword>
<comment type="caution">
    <text evidence="2">The sequence shown here is derived from an EMBL/GenBank/DDBJ whole genome shotgun (WGS) entry which is preliminary data.</text>
</comment>
<feature type="transmembrane region" description="Helical" evidence="1">
    <location>
        <begin position="111"/>
        <end position="138"/>
    </location>
</feature>
<dbReference type="Proteomes" id="UP000597444">
    <property type="component" value="Unassembled WGS sequence"/>
</dbReference>
<protein>
    <submittedName>
        <fullName evidence="2">Uncharacterized protein</fullName>
    </submittedName>
</protein>
<name>A0A8J3MXQ6_9CHLR</name>
<accession>A0A8J3MXQ6</accession>
<evidence type="ECO:0000313" key="2">
    <source>
        <dbReference type="EMBL" id="GHO90082.1"/>
    </source>
</evidence>
<evidence type="ECO:0000313" key="3">
    <source>
        <dbReference type="Proteomes" id="UP000597444"/>
    </source>
</evidence>
<feature type="transmembrane region" description="Helical" evidence="1">
    <location>
        <begin position="12"/>
        <end position="31"/>
    </location>
</feature>
<feature type="transmembrane region" description="Helical" evidence="1">
    <location>
        <begin position="158"/>
        <end position="181"/>
    </location>
</feature>
<keyword evidence="1" id="KW-0812">Transmembrane</keyword>